<organism evidence="1 2">
    <name type="scientific">Anisodus acutangulus</name>
    <dbReference type="NCBI Taxonomy" id="402998"/>
    <lineage>
        <taxon>Eukaryota</taxon>
        <taxon>Viridiplantae</taxon>
        <taxon>Streptophyta</taxon>
        <taxon>Embryophyta</taxon>
        <taxon>Tracheophyta</taxon>
        <taxon>Spermatophyta</taxon>
        <taxon>Magnoliopsida</taxon>
        <taxon>eudicotyledons</taxon>
        <taxon>Gunneridae</taxon>
        <taxon>Pentapetalae</taxon>
        <taxon>asterids</taxon>
        <taxon>lamiids</taxon>
        <taxon>Solanales</taxon>
        <taxon>Solanaceae</taxon>
        <taxon>Solanoideae</taxon>
        <taxon>Hyoscyameae</taxon>
        <taxon>Anisodus</taxon>
    </lineage>
</organism>
<reference evidence="2" key="1">
    <citation type="journal article" date="2023" name="Proc. Natl. Acad. Sci. U.S.A.">
        <title>Genomic and structural basis for evolution of tropane alkaloid biosynthesis.</title>
        <authorList>
            <person name="Wanga Y.-J."/>
            <person name="Taina T."/>
            <person name="Yua J.-Y."/>
            <person name="Lia J."/>
            <person name="Xua B."/>
            <person name="Chenc J."/>
            <person name="D'Auriad J.C."/>
            <person name="Huanga J.-P."/>
            <person name="Huanga S.-X."/>
        </authorList>
    </citation>
    <scope>NUCLEOTIDE SEQUENCE [LARGE SCALE GENOMIC DNA]</scope>
    <source>
        <strain evidence="2">cv. KIB-2019</strain>
    </source>
</reference>
<name>A0A9Q1RGP8_9SOLA</name>
<protein>
    <submittedName>
        <fullName evidence="1">Uncharacterized protein</fullName>
    </submittedName>
</protein>
<sequence length="75" mass="8395">MFQLLHIDVWGPYKVPTFDEPIADTLDHAEVIHPSVPASLPYRASSSDEPITACSSQHMRQSQRSIKDLLIGHVI</sequence>
<dbReference type="EMBL" id="JAJAGQ010000009">
    <property type="protein sequence ID" value="KAJ8554573.1"/>
    <property type="molecule type" value="Genomic_DNA"/>
</dbReference>
<keyword evidence="2" id="KW-1185">Reference proteome</keyword>
<evidence type="ECO:0000313" key="1">
    <source>
        <dbReference type="EMBL" id="KAJ8554573.1"/>
    </source>
</evidence>
<gene>
    <name evidence="1" type="ORF">K7X08_025251</name>
</gene>
<accession>A0A9Q1RGP8</accession>
<dbReference type="AlphaFoldDB" id="A0A9Q1RGP8"/>
<evidence type="ECO:0000313" key="2">
    <source>
        <dbReference type="Proteomes" id="UP001152561"/>
    </source>
</evidence>
<dbReference type="Proteomes" id="UP001152561">
    <property type="component" value="Unassembled WGS sequence"/>
</dbReference>
<proteinExistence type="predicted"/>
<comment type="caution">
    <text evidence="1">The sequence shown here is derived from an EMBL/GenBank/DDBJ whole genome shotgun (WGS) entry which is preliminary data.</text>
</comment>